<feature type="transmembrane region" description="Helical" evidence="9">
    <location>
        <begin position="120"/>
        <end position="138"/>
    </location>
</feature>
<feature type="compositionally biased region" description="Basic and acidic residues" evidence="8">
    <location>
        <begin position="1"/>
        <end position="15"/>
    </location>
</feature>
<dbReference type="InterPro" id="IPR027469">
    <property type="entry name" value="Cation_efflux_TMD_sf"/>
</dbReference>
<feature type="region of interest" description="Disordered" evidence="8">
    <location>
        <begin position="1"/>
        <end position="78"/>
    </location>
</feature>
<dbReference type="EMBL" id="CP108330">
    <property type="protein sequence ID" value="WUR40734.1"/>
    <property type="molecule type" value="Genomic_DNA"/>
</dbReference>
<evidence type="ECO:0000259" key="11">
    <source>
        <dbReference type="Pfam" id="PF16916"/>
    </source>
</evidence>
<evidence type="ECO:0000313" key="15">
    <source>
        <dbReference type="Proteomes" id="UP001432161"/>
    </source>
</evidence>
<dbReference type="InterPro" id="IPR027470">
    <property type="entry name" value="Cation_efflux_CTD"/>
</dbReference>
<keyword evidence="7 9" id="KW-0472">Membrane</keyword>
<feature type="region of interest" description="Disordered" evidence="8">
    <location>
        <begin position="370"/>
        <end position="393"/>
    </location>
</feature>
<keyword evidence="3" id="KW-0813">Transport</keyword>
<keyword evidence="6" id="KW-0406">Ion transport</keyword>
<keyword evidence="4 9" id="KW-0812">Transmembrane</keyword>
<evidence type="ECO:0000256" key="6">
    <source>
        <dbReference type="ARBA" id="ARBA00023065"/>
    </source>
</evidence>
<dbReference type="GO" id="GO:0005385">
    <property type="term" value="F:zinc ion transmembrane transporter activity"/>
    <property type="evidence" value="ECO:0007669"/>
    <property type="project" value="TreeGrafter"/>
</dbReference>
<evidence type="ECO:0000256" key="9">
    <source>
        <dbReference type="SAM" id="Phobius"/>
    </source>
</evidence>
<dbReference type="Pfam" id="PF01545">
    <property type="entry name" value="Cation_efflux"/>
    <property type="match status" value="1"/>
</dbReference>
<evidence type="ECO:0000256" key="8">
    <source>
        <dbReference type="SAM" id="MobiDB-lite"/>
    </source>
</evidence>
<evidence type="ECO:0000256" key="7">
    <source>
        <dbReference type="ARBA" id="ARBA00023136"/>
    </source>
</evidence>
<sequence>MSDHDHRHEDDTREHRTGRRPAPGTEGTPAGHTSNSGHSSHLSRSGHSGHDSDGTHGDHGSHGDHAGHSGHAGHSHGVSADADRRWLGAALALITVFMAAEVVVGLYAGSLALLSDAAHMLTDAASIVLALVAMRLAARPAQGGFTYGLKRAEILSAQVNGLTLLLLGAWLAYEAVRRLISPPAVEGGLMLVTALVGIAVNVAATWCLSRANRTSLNVEGAYQHVLNDLFAFIGTAVAALVVVLTGFARADALATLVVVALMVRAAYGLLRDSGRIFLEAAPADVDPDVLGDRLAGRSGVVEVHDLHVWQITSGQAALSAHVLVEPGGECHEVRRDLEEVLRGEYAITHTTLQVDHAPERLLQVALPGDAAPARGPHCERAHGPVHRDEPHPH</sequence>
<dbReference type="EMBL" id="FNAX01000016">
    <property type="protein sequence ID" value="SDG24860.1"/>
    <property type="molecule type" value="Genomic_DNA"/>
</dbReference>
<feature type="compositionally biased region" description="Low complexity" evidence="8">
    <location>
        <begin position="30"/>
        <end position="46"/>
    </location>
</feature>
<feature type="transmembrane region" description="Helical" evidence="9">
    <location>
        <begin position="229"/>
        <end position="247"/>
    </location>
</feature>
<protein>
    <submittedName>
        <fullName evidence="13">Cation diffusion facilitator family transporter</fullName>
    </submittedName>
    <submittedName>
        <fullName evidence="12">Cobalt-zinc-cadmium efflux system protein</fullName>
    </submittedName>
</protein>
<accession>A0A1G7SRF7</accession>
<name>A0A1G7SRF7_9ACTN</name>
<dbReference type="PANTHER" id="PTHR11562:SF17">
    <property type="entry name" value="RE54080P-RELATED"/>
    <property type="match status" value="1"/>
</dbReference>
<evidence type="ECO:0000256" key="5">
    <source>
        <dbReference type="ARBA" id="ARBA00022989"/>
    </source>
</evidence>
<dbReference type="GO" id="GO:0005886">
    <property type="term" value="C:plasma membrane"/>
    <property type="evidence" value="ECO:0007669"/>
    <property type="project" value="TreeGrafter"/>
</dbReference>
<feature type="transmembrane region" description="Helical" evidence="9">
    <location>
        <begin position="86"/>
        <end position="108"/>
    </location>
</feature>
<dbReference type="NCBIfam" id="TIGR01297">
    <property type="entry name" value="CDF"/>
    <property type="match status" value="1"/>
</dbReference>
<evidence type="ECO:0000256" key="3">
    <source>
        <dbReference type="ARBA" id="ARBA00022448"/>
    </source>
</evidence>
<feature type="domain" description="Cation efflux protein transmembrane" evidence="10">
    <location>
        <begin position="89"/>
        <end position="277"/>
    </location>
</feature>
<evidence type="ECO:0000313" key="14">
    <source>
        <dbReference type="Proteomes" id="UP000198614"/>
    </source>
</evidence>
<dbReference type="InterPro" id="IPR050681">
    <property type="entry name" value="CDF/SLC30A"/>
</dbReference>
<evidence type="ECO:0000259" key="10">
    <source>
        <dbReference type="Pfam" id="PF01545"/>
    </source>
</evidence>
<evidence type="ECO:0000256" key="4">
    <source>
        <dbReference type="ARBA" id="ARBA00022692"/>
    </source>
</evidence>
<dbReference type="SUPFAM" id="SSF161111">
    <property type="entry name" value="Cation efflux protein transmembrane domain-like"/>
    <property type="match status" value="1"/>
</dbReference>
<dbReference type="Pfam" id="PF16916">
    <property type="entry name" value="ZT_dimer"/>
    <property type="match status" value="1"/>
</dbReference>
<keyword evidence="5 9" id="KW-1133">Transmembrane helix</keyword>
<comment type="similarity">
    <text evidence="2">Belongs to the cation diffusion facilitator (CDF) transporter (TC 2.A.4) family. SLC30A subfamily.</text>
</comment>
<reference evidence="13" key="2">
    <citation type="submission" date="2022-10" db="EMBL/GenBank/DDBJ databases">
        <title>The complete genomes of actinobacterial strains from the NBC collection.</title>
        <authorList>
            <person name="Joergensen T.S."/>
            <person name="Alvarez Arevalo M."/>
            <person name="Sterndorff E.B."/>
            <person name="Faurdal D."/>
            <person name="Vuksanovic O."/>
            <person name="Mourched A.-S."/>
            <person name="Charusanti P."/>
            <person name="Shaw S."/>
            <person name="Blin K."/>
            <person name="Weber T."/>
        </authorList>
    </citation>
    <scope>NUCLEOTIDE SEQUENCE</scope>
    <source>
        <strain evidence="13">NBC_00489</strain>
    </source>
</reference>
<reference evidence="12 14" key="1">
    <citation type="submission" date="2016-10" db="EMBL/GenBank/DDBJ databases">
        <authorList>
            <person name="de Groot N.N."/>
        </authorList>
    </citation>
    <scope>NUCLEOTIDE SEQUENCE [LARGE SCALE GENOMIC DNA]</scope>
    <source>
        <strain evidence="12 14">CGMCC 4.1859</strain>
    </source>
</reference>
<dbReference type="Proteomes" id="UP001432161">
    <property type="component" value="Chromosome"/>
</dbReference>
<evidence type="ECO:0000256" key="2">
    <source>
        <dbReference type="ARBA" id="ARBA00008873"/>
    </source>
</evidence>
<dbReference type="PANTHER" id="PTHR11562">
    <property type="entry name" value="CATION EFFLUX PROTEIN/ ZINC TRANSPORTER"/>
    <property type="match status" value="1"/>
</dbReference>
<keyword evidence="15" id="KW-1185">Reference proteome</keyword>
<dbReference type="Gene3D" id="1.20.1510.10">
    <property type="entry name" value="Cation efflux protein transmembrane domain"/>
    <property type="match status" value="1"/>
</dbReference>
<proteinExistence type="inferred from homology"/>
<evidence type="ECO:0000313" key="12">
    <source>
        <dbReference type="EMBL" id="SDG24860.1"/>
    </source>
</evidence>
<dbReference type="InterPro" id="IPR036837">
    <property type="entry name" value="Cation_efflux_CTD_sf"/>
</dbReference>
<feature type="compositionally biased region" description="Basic and acidic residues" evidence="8">
    <location>
        <begin position="48"/>
        <end position="67"/>
    </location>
</feature>
<gene>
    <name evidence="13" type="ORF">OHN36_28045</name>
    <name evidence="12" type="ORF">SAMN05216260_11678</name>
</gene>
<comment type="subcellular location">
    <subcellularLocation>
        <location evidence="1">Membrane</location>
        <topology evidence="1">Multi-pass membrane protein</topology>
    </subcellularLocation>
</comment>
<dbReference type="SUPFAM" id="SSF160240">
    <property type="entry name" value="Cation efflux protein cytoplasmic domain-like"/>
    <property type="match status" value="1"/>
</dbReference>
<feature type="domain" description="Cation efflux protein cytoplasmic" evidence="11">
    <location>
        <begin position="294"/>
        <end position="356"/>
    </location>
</feature>
<evidence type="ECO:0000256" key="1">
    <source>
        <dbReference type="ARBA" id="ARBA00004141"/>
    </source>
</evidence>
<feature type="transmembrane region" description="Helical" evidence="9">
    <location>
        <begin position="159"/>
        <end position="176"/>
    </location>
</feature>
<dbReference type="InterPro" id="IPR058533">
    <property type="entry name" value="Cation_efflux_TM"/>
</dbReference>
<dbReference type="Proteomes" id="UP000198614">
    <property type="component" value="Unassembled WGS sequence"/>
</dbReference>
<dbReference type="InterPro" id="IPR002524">
    <property type="entry name" value="Cation_efflux"/>
</dbReference>
<dbReference type="AlphaFoldDB" id="A0A1G7SRF7"/>
<feature type="transmembrane region" description="Helical" evidence="9">
    <location>
        <begin position="188"/>
        <end position="208"/>
    </location>
</feature>
<feature type="compositionally biased region" description="Basic and acidic residues" evidence="8">
    <location>
        <begin position="376"/>
        <end position="393"/>
    </location>
</feature>
<feature type="transmembrane region" description="Helical" evidence="9">
    <location>
        <begin position="253"/>
        <end position="270"/>
    </location>
</feature>
<organism evidence="12 14">
    <name type="scientific">Streptomyces griseoaurantiacus</name>
    <dbReference type="NCBI Taxonomy" id="68213"/>
    <lineage>
        <taxon>Bacteria</taxon>
        <taxon>Bacillati</taxon>
        <taxon>Actinomycetota</taxon>
        <taxon>Actinomycetes</taxon>
        <taxon>Kitasatosporales</taxon>
        <taxon>Streptomycetaceae</taxon>
        <taxon>Streptomyces</taxon>
        <taxon>Streptomyces aurantiacus group</taxon>
    </lineage>
</organism>
<evidence type="ECO:0000313" key="13">
    <source>
        <dbReference type="EMBL" id="WUR40734.1"/>
    </source>
</evidence>